<dbReference type="EMBL" id="BAAAVV010000002">
    <property type="protein sequence ID" value="GAA3161552.1"/>
    <property type="molecule type" value="Genomic_DNA"/>
</dbReference>
<organism evidence="2 3">
    <name type="scientific">Blastococcus jejuensis</name>
    <dbReference type="NCBI Taxonomy" id="351224"/>
    <lineage>
        <taxon>Bacteria</taxon>
        <taxon>Bacillati</taxon>
        <taxon>Actinomycetota</taxon>
        <taxon>Actinomycetes</taxon>
        <taxon>Geodermatophilales</taxon>
        <taxon>Geodermatophilaceae</taxon>
        <taxon>Blastococcus</taxon>
    </lineage>
</organism>
<gene>
    <name evidence="2" type="ORF">GCM10010531_11530</name>
</gene>
<proteinExistence type="predicted"/>
<dbReference type="PROSITE" id="PS50902">
    <property type="entry name" value="FLAVODOXIN_LIKE"/>
    <property type="match status" value="1"/>
</dbReference>
<evidence type="ECO:0000259" key="1">
    <source>
        <dbReference type="PROSITE" id="PS50902"/>
    </source>
</evidence>
<dbReference type="Gene3D" id="3.40.50.360">
    <property type="match status" value="1"/>
</dbReference>
<feature type="domain" description="Flavodoxin-like" evidence="1">
    <location>
        <begin position="3"/>
        <end position="177"/>
    </location>
</feature>
<name>A0ABP6P396_9ACTN</name>
<comment type="caution">
    <text evidence="2">The sequence shown here is derived from an EMBL/GenBank/DDBJ whole genome shotgun (WGS) entry which is preliminary data.</text>
</comment>
<keyword evidence="3" id="KW-1185">Reference proteome</keyword>
<dbReference type="Pfam" id="PF00258">
    <property type="entry name" value="Flavodoxin_1"/>
    <property type="match status" value="1"/>
</dbReference>
<dbReference type="InterPro" id="IPR008254">
    <property type="entry name" value="Flavodoxin/NO_synth"/>
</dbReference>
<dbReference type="Proteomes" id="UP001499924">
    <property type="component" value="Unassembled WGS sequence"/>
</dbReference>
<dbReference type="RefSeq" id="WP_344687697.1">
    <property type="nucleotide sequence ID" value="NZ_BAAAVV010000002.1"/>
</dbReference>
<sequence length="185" mass="19700">MEIAVVYESVYGNTHEVADAIAEGVHEAEPEATVACLRVGDAVPDRVRSADLLIVGGPTHMHGMSSGMSRKMAVQGEAKKAAEGTETVHEIEPGAESPGLRDWFHQLPDTTKGHFAAAFDTRAEFKLAGGAAGGIAHRLHRHGYDMVGEEGFLIDQAEGPLRDGERDRARAWGAALVHQLATAGR</sequence>
<protein>
    <submittedName>
        <fullName evidence="2">Flavodoxin family protein</fullName>
    </submittedName>
</protein>
<dbReference type="SUPFAM" id="SSF52218">
    <property type="entry name" value="Flavoproteins"/>
    <property type="match status" value="1"/>
</dbReference>
<reference evidence="3" key="1">
    <citation type="journal article" date="2019" name="Int. J. Syst. Evol. Microbiol.">
        <title>The Global Catalogue of Microorganisms (GCM) 10K type strain sequencing project: providing services to taxonomists for standard genome sequencing and annotation.</title>
        <authorList>
            <consortium name="The Broad Institute Genomics Platform"/>
            <consortium name="The Broad Institute Genome Sequencing Center for Infectious Disease"/>
            <person name="Wu L."/>
            <person name="Ma J."/>
        </authorList>
    </citation>
    <scope>NUCLEOTIDE SEQUENCE [LARGE SCALE GENOMIC DNA]</scope>
    <source>
        <strain evidence="3">JCM 15614</strain>
    </source>
</reference>
<dbReference type="InterPro" id="IPR029039">
    <property type="entry name" value="Flavoprotein-like_sf"/>
</dbReference>
<evidence type="ECO:0000313" key="2">
    <source>
        <dbReference type="EMBL" id="GAA3161552.1"/>
    </source>
</evidence>
<accession>A0ABP6P396</accession>
<evidence type="ECO:0000313" key="3">
    <source>
        <dbReference type="Proteomes" id="UP001499924"/>
    </source>
</evidence>